<dbReference type="AlphaFoldDB" id="A0A0D3GFE5"/>
<feature type="compositionally biased region" description="Basic residues" evidence="1">
    <location>
        <begin position="45"/>
        <end position="54"/>
    </location>
</feature>
<evidence type="ECO:0000313" key="3">
    <source>
        <dbReference type="Proteomes" id="UP000026960"/>
    </source>
</evidence>
<feature type="compositionally biased region" description="Low complexity" evidence="1">
    <location>
        <begin position="83"/>
        <end position="99"/>
    </location>
</feature>
<dbReference type="EnsemblPlants" id="OBART06G11050.1">
    <property type="protein sequence ID" value="OBART06G11050.1"/>
    <property type="gene ID" value="OBART06G11050"/>
</dbReference>
<reference evidence="2" key="1">
    <citation type="journal article" date="2009" name="Rice">
        <title>De Novo Next Generation Sequencing of Plant Genomes.</title>
        <authorList>
            <person name="Rounsley S."/>
            <person name="Marri P.R."/>
            <person name="Yu Y."/>
            <person name="He R."/>
            <person name="Sisneros N."/>
            <person name="Goicoechea J.L."/>
            <person name="Lee S.J."/>
            <person name="Angelova A."/>
            <person name="Kudrna D."/>
            <person name="Luo M."/>
            <person name="Affourtit J."/>
            <person name="Desany B."/>
            <person name="Knight J."/>
            <person name="Niazi F."/>
            <person name="Egholm M."/>
            <person name="Wing R.A."/>
        </authorList>
    </citation>
    <scope>NUCLEOTIDE SEQUENCE [LARGE SCALE GENOMIC DNA]</scope>
    <source>
        <strain evidence="2">cv. IRGC 105608</strain>
    </source>
</reference>
<dbReference type="PaxDb" id="65489-OBART06G11050.1"/>
<evidence type="ECO:0000256" key="1">
    <source>
        <dbReference type="SAM" id="MobiDB-lite"/>
    </source>
</evidence>
<feature type="region of interest" description="Disordered" evidence="1">
    <location>
        <begin position="1"/>
        <end position="100"/>
    </location>
</feature>
<dbReference type="HOGENOM" id="CLU_1104178_0_0_1"/>
<dbReference type="Proteomes" id="UP000026960">
    <property type="component" value="Chromosome 6"/>
</dbReference>
<feature type="compositionally biased region" description="Pro residues" evidence="1">
    <location>
        <begin position="1"/>
        <end position="12"/>
    </location>
</feature>
<proteinExistence type="predicted"/>
<protein>
    <submittedName>
        <fullName evidence="2">Uncharacterized protein</fullName>
    </submittedName>
</protein>
<feature type="region of interest" description="Disordered" evidence="1">
    <location>
        <begin position="127"/>
        <end position="172"/>
    </location>
</feature>
<evidence type="ECO:0000313" key="2">
    <source>
        <dbReference type="EnsemblPlants" id="OBART06G11050.1"/>
    </source>
</evidence>
<reference evidence="2" key="2">
    <citation type="submission" date="2015-03" db="UniProtKB">
        <authorList>
            <consortium name="EnsemblPlants"/>
        </authorList>
    </citation>
    <scope>IDENTIFICATION</scope>
</reference>
<name>A0A0D3GFE5_9ORYZ</name>
<dbReference type="Gramene" id="OBART06G11050.1">
    <property type="protein sequence ID" value="OBART06G11050.1"/>
    <property type="gene ID" value="OBART06G11050"/>
</dbReference>
<sequence length="252" mass="26208">MPTPPDATPAPPGEAATSSPTASALPCRRRGDELLPTAPSDSRRCRSPRARAHRCPCPPPGAAEAEERTATPPPLVQMPSFSSPPGADAARPRPASARPCPVPPCSSLPGAGLPRVVARGGEDGNDSVARVCSSPPPPLRNRAAAPASALPRHCRGIEPPPLRNRAAAPASVLPRRRRRGIEPAAADHVDIGGRRAAATQAATRSSLACRVALSTTLLGTGHQWRCARLSMHGDVLSTNPQHCSITLHAEQR</sequence>
<accession>A0A0D3GFE5</accession>
<keyword evidence="3" id="KW-1185">Reference proteome</keyword>
<organism evidence="2">
    <name type="scientific">Oryza barthii</name>
    <dbReference type="NCBI Taxonomy" id="65489"/>
    <lineage>
        <taxon>Eukaryota</taxon>
        <taxon>Viridiplantae</taxon>
        <taxon>Streptophyta</taxon>
        <taxon>Embryophyta</taxon>
        <taxon>Tracheophyta</taxon>
        <taxon>Spermatophyta</taxon>
        <taxon>Magnoliopsida</taxon>
        <taxon>Liliopsida</taxon>
        <taxon>Poales</taxon>
        <taxon>Poaceae</taxon>
        <taxon>BOP clade</taxon>
        <taxon>Oryzoideae</taxon>
        <taxon>Oryzeae</taxon>
        <taxon>Oryzinae</taxon>
        <taxon>Oryza</taxon>
    </lineage>
</organism>
<feature type="compositionally biased region" description="Low complexity" evidence="1">
    <location>
        <begin position="13"/>
        <end position="26"/>
    </location>
</feature>
<feature type="compositionally biased region" description="Low complexity" evidence="1">
    <location>
        <begin position="140"/>
        <end position="151"/>
    </location>
</feature>